<reference evidence="6 7" key="1">
    <citation type="submission" date="2016-10" db="EMBL/GenBank/DDBJ databases">
        <title>Draft genome sequence of Coniochaeta ligniaria NRRL30616, a lignocellulolytic fungus for bioabatement of inhibitors in plant biomass hydrolysates.</title>
        <authorList>
            <consortium name="DOE Joint Genome Institute"/>
            <person name="Jimenez D.J."/>
            <person name="Hector R.E."/>
            <person name="Riley R."/>
            <person name="Sun H."/>
            <person name="Grigoriev I.V."/>
            <person name="Van Elsas J.D."/>
            <person name="Nichols N.N."/>
        </authorList>
    </citation>
    <scope>NUCLEOTIDE SEQUENCE [LARGE SCALE GENOMIC DNA]</scope>
    <source>
        <strain evidence="6 7">NRRL 30616</strain>
    </source>
</reference>
<evidence type="ECO:0000313" key="6">
    <source>
        <dbReference type="EMBL" id="OIW24940.1"/>
    </source>
</evidence>
<evidence type="ECO:0000313" key="7">
    <source>
        <dbReference type="Proteomes" id="UP000182658"/>
    </source>
</evidence>
<evidence type="ECO:0000256" key="3">
    <source>
        <dbReference type="ARBA" id="ARBA00022989"/>
    </source>
</evidence>
<organism evidence="6 7">
    <name type="scientific">Coniochaeta ligniaria NRRL 30616</name>
    <dbReference type="NCBI Taxonomy" id="1408157"/>
    <lineage>
        <taxon>Eukaryota</taxon>
        <taxon>Fungi</taxon>
        <taxon>Dikarya</taxon>
        <taxon>Ascomycota</taxon>
        <taxon>Pezizomycotina</taxon>
        <taxon>Sordariomycetes</taxon>
        <taxon>Sordariomycetidae</taxon>
        <taxon>Coniochaetales</taxon>
        <taxon>Coniochaetaceae</taxon>
        <taxon>Coniochaeta</taxon>
    </lineage>
</organism>
<evidence type="ECO:0008006" key="8">
    <source>
        <dbReference type="Google" id="ProtNLM"/>
    </source>
</evidence>
<keyword evidence="3 5" id="KW-1133">Transmembrane helix</keyword>
<keyword evidence="4 5" id="KW-0472">Membrane</keyword>
<sequence>MDEFLFSYHLERCDFPVEKTSYLEIFNYSEPNVHTFKKESLAMADDFGDFLLRKGMYAPPPVKDNATFQNGMRLVLQHRLQNEEAFSSHTISLAKDAYRSLVLEMQLPLQGIQTTSVVGPFFWYEYNPDPANPRLQLIFRKSDVKWGTRSRGFEMMLSYNFRTRITSGYLRGNKSDEKSDEKPDEIDDVLKLLQGCSSTASHPLLLPTLFLTTQLSTENDNGQREIRGRLRRLEKALVQRYMKPVMLGQTINETDEELLRKGPQLDTINGELADLHCTAMWKRPQAWQNVVRRIVEASEQFWSTAGEEAKTPELTKLHREICSTLQLFTVKLEGLESYTHVSLERLSLQRQVMDSIVSLRESTISTMLAAQQKRLAEVTRQDGASMKTLAFLGSLFLPGTFLASIFSMSFFDFGGDMNGSVSTSAWIYFVVSMPLTALIVGAWWKFDRHSNKANRQDWHDIEAGMDVITARAMRSVQSRTGTSTF</sequence>
<feature type="transmembrane region" description="Helical" evidence="5">
    <location>
        <begin position="389"/>
        <end position="413"/>
    </location>
</feature>
<feature type="transmembrane region" description="Helical" evidence="5">
    <location>
        <begin position="425"/>
        <end position="446"/>
    </location>
</feature>
<accession>A0A1J7J707</accession>
<dbReference type="GO" id="GO:0016020">
    <property type="term" value="C:membrane"/>
    <property type="evidence" value="ECO:0007669"/>
    <property type="project" value="UniProtKB-SubCell"/>
</dbReference>
<keyword evidence="7" id="KW-1185">Reference proteome</keyword>
<dbReference type="Proteomes" id="UP000182658">
    <property type="component" value="Unassembled WGS sequence"/>
</dbReference>
<dbReference type="OrthoDB" id="2830640at2759"/>
<comment type="subcellular location">
    <subcellularLocation>
        <location evidence="1">Membrane</location>
        <topology evidence="1">Multi-pass membrane protein</topology>
    </subcellularLocation>
</comment>
<evidence type="ECO:0000256" key="5">
    <source>
        <dbReference type="SAM" id="Phobius"/>
    </source>
</evidence>
<protein>
    <recommendedName>
        <fullName evidence="8">Cora-domain-containing protein</fullName>
    </recommendedName>
</protein>
<dbReference type="InterPro" id="IPR045863">
    <property type="entry name" value="CorA_TM1_TM2"/>
</dbReference>
<dbReference type="Gene3D" id="1.20.58.340">
    <property type="entry name" value="Magnesium transport protein CorA, transmembrane region"/>
    <property type="match status" value="1"/>
</dbReference>
<evidence type="ECO:0000256" key="1">
    <source>
        <dbReference type="ARBA" id="ARBA00004141"/>
    </source>
</evidence>
<dbReference type="AlphaFoldDB" id="A0A1J7J707"/>
<name>A0A1J7J707_9PEZI</name>
<gene>
    <name evidence="6" type="ORF">CONLIGDRAFT_690602</name>
</gene>
<dbReference type="SUPFAM" id="SSF144083">
    <property type="entry name" value="Magnesium transport protein CorA, transmembrane region"/>
    <property type="match status" value="1"/>
</dbReference>
<evidence type="ECO:0000256" key="4">
    <source>
        <dbReference type="ARBA" id="ARBA00023136"/>
    </source>
</evidence>
<dbReference type="EMBL" id="KV875102">
    <property type="protein sequence ID" value="OIW24940.1"/>
    <property type="molecule type" value="Genomic_DNA"/>
</dbReference>
<keyword evidence="2 5" id="KW-0812">Transmembrane</keyword>
<proteinExistence type="predicted"/>
<dbReference type="InParanoid" id="A0A1J7J707"/>
<evidence type="ECO:0000256" key="2">
    <source>
        <dbReference type="ARBA" id="ARBA00022692"/>
    </source>
</evidence>